<dbReference type="InterPro" id="IPR019949">
    <property type="entry name" value="CmoO-like"/>
</dbReference>
<feature type="domain" description="Luciferase-like" evidence="2">
    <location>
        <begin position="10"/>
        <end position="305"/>
    </location>
</feature>
<evidence type="ECO:0000313" key="3">
    <source>
        <dbReference type="EMBL" id="MFC3156530.1"/>
    </source>
</evidence>
<sequence length="334" mass="36055">MSLSDIAYSVLDLAHARIDASYGDAYAGMVASARHADALGYQRYWMAEHHSMDGIGSSATSVLIGHIAGATERIRVGAGGIMLPNHAPIMVAEHFGTLHELYPGRIDLGVGRAPGSDGATMRALRRDMKSGVDDFPEQLAELQYFLGDACSGQNVMAVPGQGSHVPVWLLGSSLYSAQLAAQRGLPFAFASHFAPRLMLEALHVYRAGFQPSEVLDKPYAAIGVPVAAAQTDEQAEHLFTTAQQSILALLRGEHLRLRPPVKSMEGLWNPVEAQHIRDFHQIAVVGSPSTVKRKLTQLAKDTGADEFIFAGSFFEPQDRLTSLQIVAEQMRGSV</sequence>
<dbReference type="InterPro" id="IPR011251">
    <property type="entry name" value="Luciferase-like_dom"/>
</dbReference>
<dbReference type="Proteomes" id="UP001595548">
    <property type="component" value="Unassembled WGS sequence"/>
</dbReference>
<dbReference type="Gene3D" id="3.20.20.30">
    <property type="entry name" value="Luciferase-like domain"/>
    <property type="match status" value="1"/>
</dbReference>
<evidence type="ECO:0000256" key="1">
    <source>
        <dbReference type="ARBA" id="ARBA00007789"/>
    </source>
</evidence>
<comment type="similarity">
    <text evidence="1">To bacterial alkanal monooxygenase alpha and beta chains.</text>
</comment>
<dbReference type="RefSeq" id="WP_382417793.1">
    <property type="nucleotide sequence ID" value="NZ_AP031500.1"/>
</dbReference>
<dbReference type="EC" id="1.-.-.-" evidence="3"/>
<keyword evidence="4" id="KW-1185">Reference proteome</keyword>
<dbReference type="SUPFAM" id="SSF51679">
    <property type="entry name" value="Bacterial luciferase-like"/>
    <property type="match status" value="1"/>
</dbReference>
<dbReference type="PANTHER" id="PTHR30137:SF6">
    <property type="entry name" value="LUCIFERASE-LIKE MONOOXYGENASE"/>
    <property type="match status" value="1"/>
</dbReference>
<name>A0ABV7HWQ7_9GAMM</name>
<dbReference type="EMBL" id="JBHRTL010000031">
    <property type="protein sequence ID" value="MFC3156530.1"/>
    <property type="molecule type" value="Genomic_DNA"/>
</dbReference>
<organism evidence="3 4">
    <name type="scientific">Gilvimarinus japonicus</name>
    <dbReference type="NCBI Taxonomy" id="1796469"/>
    <lineage>
        <taxon>Bacteria</taxon>
        <taxon>Pseudomonadati</taxon>
        <taxon>Pseudomonadota</taxon>
        <taxon>Gammaproteobacteria</taxon>
        <taxon>Cellvibrionales</taxon>
        <taxon>Cellvibrionaceae</taxon>
        <taxon>Gilvimarinus</taxon>
    </lineage>
</organism>
<gene>
    <name evidence="3" type="ORF">ACFOEB_15060</name>
</gene>
<dbReference type="GO" id="GO:0016491">
    <property type="term" value="F:oxidoreductase activity"/>
    <property type="evidence" value="ECO:0007669"/>
    <property type="project" value="UniProtKB-KW"/>
</dbReference>
<accession>A0ABV7HWQ7</accession>
<evidence type="ECO:0000259" key="2">
    <source>
        <dbReference type="Pfam" id="PF00296"/>
    </source>
</evidence>
<dbReference type="PANTHER" id="PTHR30137">
    <property type="entry name" value="LUCIFERASE-LIKE MONOOXYGENASE"/>
    <property type="match status" value="1"/>
</dbReference>
<protein>
    <submittedName>
        <fullName evidence="3">LLM class flavin-dependent oxidoreductase</fullName>
        <ecNumber evidence="3">1.-.-.-</ecNumber>
    </submittedName>
</protein>
<keyword evidence="3" id="KW-0560">Oxidoreductase</keyword>
<dbReference type="Pfam" id="PF00296">
    <property type="entry name" value="Bac_luciferase"/>
    <property type="match status" value="1"/>
</dbReference>
<reference evidence="4" key="1">
    <citation type="journal article" date="2019" name="Int. J. Syst. Evol. Microbiol.">
        <title>The Global Catalogue of Microorganisms (GCM) 10K type strain sequencing project: providing services to taxonomists for standard genome sequencing and annotation.</title>
        <authorList>
            <consortium name="The Broad Institute Genomics Platform"/>
            <consortium name="The Broad Institute Genome Sequencing Center for Infectious Disease"/>
            <person name="Wu L."/>
            <person name="Ma J."/>
        </authorList>
    </citation>
    <scope>NUCLEOTIDE SEQUENCE [LARGE SCALE GENOMIC DNA]</scope>
    <source>
        <strain evidence="4">KCTC 52141</strain>
    </source>
</reference>
<proteinExistence type="predicted"/>
<evidence type="ECO:0000313" key="4">
    <source>
        <dbReference type="Proteomes" id="UP001595548"/>
    </source>
</evidence>
<dbReference type="InterPro" id="IPR036661">
    <property type="entry name" value="Luciferase-like_sf"/>
</dbReference>
<comment type="caution">
    <text evidence="3">The sequence shown here is derived from an EMBL/GenBank/DDBJ whole genome shotgun (WGS) entry which is preliminary data.</text>
</comment>
<dbReference type="InterPro" id="IPR050766">
    <property type="entry name" value="Bact_Lucif_Oxidored"/>
</dbReference>
<dbReference type="NCBIfam" id="TIGR03558">
    <property type="entry name" value="oxido_grp_1"/>
    <property type="match status" value="1"/>
</dbReference>